<evidence type="ECO:0000256" key="8">
    <source>
        <dbReference type="PROSITE-ProRule" id="PRU01360"/>
    </source>
</evidence>
<dbReference type="SUPFAM" id="SSF49464">
    <property type="entry name" value="Carboxypeptidase regulatory domain-like"/>
    <property type="match status" value="1"/>
</dbReference>
<comment type="subcellular location">
    <subcellularLocation>
        <location evidence="1 8">Cell outer membrane</location>
        <topology evidence="1 8">Multi-pass membrane protein</topology>
    </subcellularLocation>
</comment>
<organism evidence="13 14">
    <name type="scientific">Flagellimonas maritima</name>
    <dbReference type="NCBI Taxonomy" id="1383885"/>
    <lineage>
        <taxon>Bacteria</taxon>
        <taxon>Pseudomonadati</taxon>
        <taxon>Bacteroidota</taxon>
        <taxon>Flavobacteriia</taxon>
        <taxon>Flavobacteriales</taxon>
        <taxon>Flavobacteriaceae</taxon>
        <taxon>Flagellimonas</taxon>
    </lineage>
</organism>
<protein>
    <submittedName>
        <fullName evidence="13">TonB-dependent receptor SusC</fullName>
    </submittedName>
</protein>
<dbReference type="NCBIfam" id="TIGR04056">
    <property type="entry name" value="OMP_RagA_SusC"/>
    <property type="match status" value="1"/>
</dbReference>
<keyword evidence="10" id="KW-0732">Signal</keyword>
<keyword evidence="13" id="KW-0675">Receptor</keyword>
<dbReference type="Proteomes" id="UP000248536">
    <property type="component" value="Chromosome"/>
</dbReference>
<evidence type="ECO:0000259" key="12">
    <source>
        <dbReference type="Pfam" id="PF07715"/>
    </source>
</evidence>
<evidence type="ECO:0000313" key="14">
    <source>
        <dbReference type="Proteomes" id="UP000248536"/>
    </source>
</evidence>
<dbReference type="Pfam" id="PF07715">
    <property type="entry name" value="Plug"/>
    <property type="match status" value="1"/>
</dbReference>
<dbReference type="Gene3D" id="2.170.130.10">
    <property type="entry name" value="TonB-dependent receptor, plug domain"/>
    <property type="match status" value="1"/>
</dbReference>
<dbReference type="InterPro" id="IPR008969">
    <property type="entry name" value="CarboxyPept-like_regulatory"/>
</dbReference>
<keyword evidence="6 8" id="KW-0472">Membrane</keyword>
<proteinExistence type="inferred from homology"/>
<keyword evidence="3 8" id="KW-1134">Transmembrane beta strand</keyword>
<dbReference type="OrthoDB" id="9768177at2"/>
<keyword evidence="14" id="KW-1185">Reference proteome</keyword>
<evidence type="ECO:0000256" key="9">
    <source>
        <dbReference type="RuleBase" id="RU003357"/>
    </source>
</evidence>
<dbReference type="InterPro" id="IPR036942">
    <property type="entry name" value="Beta-barrel_TonB_sf"/>
</dbReference>
<evidence type="ECO:0000256" key="1">
    <source>
        <dbReference type="ARBA" id="ARBA00004571"/>
    </source>
</evidence>
<feature type="chain" id="PRO_5016391364" evidence="10">
    <location>
        <begin position="20"/>
        <end position="1020"/>
    </location>
</feature>
<comment type="similarity">
    <text evidence="8 9">Belongs to the TonB-dependent receptor family.</text>
</comment>
<dbReference type="AlphaFoldDB" id="A0A2Z4LUH6"/>
<reference evidence="13 14" key="1">
    <citation type="submission" date="2018-06" db="EMBL/GenBank/DDBJ databases">
        <title>Spongiibacterium sp. HME9304 Genome sequencing and assembly.</title>
        <authorList>
            <person name="Kang H."/>
            <person name="Kim H."/>
            <person name="Joh K."/>
        </authorList>
    </citation>
    <scope>NUCLEOTIDE SEQUENCE [LARGE SCALE GENOMIC DNA]</scope>
    <source>
        <strain evidence="13 14">HME9304</strain>
    </source>
</reference>
<feature type="domain" description="TonB-dependent receptor-like beta-barrel" evidence="11">
    <location>
        <begin position="421"/>
        <end position="976"/>
    </location>
</feature>
<evidence type="ECO:0000256" key="5">
    <source>
        <dbReference type="ARBA" id="ARBA00023077"/>
    </source>
</evidence>
<dbReference type="GO" id="GO:0009279">
    <property type="term" value="C:cell outer membrane"/>
    <property type="evidence" value="ECO:0007669"/>
    <property type="project" value="UniProtKB-SubCell"/>
</dbReference>
<dbReference type="InterPro" id="IPR000531">
    <property type="entry name" value="Beta-barrel_TonB"/>
</dbReference>
<dbReference type="FunFam" id="2.170.130.10:FF:000008">
    <property type="entry name" value="SusC/RagA family TonB-linked outer membrane protein"/>
    <property type="match status" value="1"/>
</dbReference>
<keyword evidence="5 9" id="KW-0798">TonB box</keyword>
<feature type="signal peptide" evidence="10">
    <location>
        <begin position="1"/>
        <end position="19"/>
    </location>
</feature>
<dbReference type="Pfam" id="PF13715">
    <property type="entry name" value="CarbopepD_reg_2"/>
    <property type="match status" value="1"/>
</dbReference>
<dbReference type="InterPro" id="IPR023997">
    <property type="entry name" value="TonB-dep_OMP_SusC/RagA_CS"/>
</dbReference>
<dbReference type="Pfam" id="PF00593">
    <property type="entry name" value="TonB_dep_Rec_b-barrel"/>
    <property type="match status" value="1"/>
</dbReference>
<evidence type="ECO:0000256" key="10">
    <source>
        <dbReference type="SAM" id="SignalP"/>
    </source>
</evidence>
<evidence type="ECO:0000313" key="13">
    <source>
        <dbReference type="EMBL" id="AWX45551.1"/>
    </source>
</evidence>
<evidence type="ECO:0000256" key="3">
    <source>
        <dbReference type="ARBA" id="ARBA00022452"/>
    </source>
</evidence>
<sequence>MKIKLLSFILSFFMASMFAMVYGQVITGTVTDQNGLPLPGVNVLVKGTNTGTQTDFDGNYTIEASSSNTLIFSYLGQKTVERTVGSNTNINIQMEEDASQLEEVVVVGYGSQKKSDLTGSVASVSGDEIARLPVASVDNALKGRAAGAFISSPSGTPGAGISIQIRGNTSLSASSEPLYVIDGIPMISEDLSDLFSGGQRTNSMADINPTDIASIEILKDASATAIYGSRGANGVVLITTKRGSTGAPRVEFNSYYGFQTVTNTIDMLSSQEYLELMNDAAAQDNIDLGTDYPENYVSDLWGFDPNDPELRNTKWYDEIFRTAAIQSHDVSVSGGNERTQYYTSLAYFNQEGTQLGTGFERISGRINLDTQVKDWLKIGTNVAVTRTIQDRTINDNSLYGVVINTLAGDPLMPVREDDGTYASPFDYFGWWMLDNPVLVANEYSRFTRTTRGLGTIFAELQLTKSLKFRTSTSIDYTSLTDESFTPTISFESIDQNANGLGRYSSTEDFTWITENYFTYTPDLGDNHSLNAILGASYQASDRNFTRIDAQGFPSDQFTKLETAAQVTDAYSRGTEWGLASYYFRANYGLANKYLLTLTGRADGSSRFGDQNRFGFFPSGSVAWRVSQEDFLKNSKTISDLKFRASYGITGNQDGITNSAGDILNFPARGLFGIDDYRQRATLIPTQLSNQNLSWESTAQFNVGVDLGLFNNRLSLTADYFIKKTDDLLLDRIIPGISGFSSVIDNIGEVENRGFELTVNGAIFTGDFKWDSSFNISFIDNEIKKLAVDRQIISDSHILAEGNPIGTFFLIDHNGVDPQTGNMLWIDLNEDGNINADDRQIVGNAQPDFFGGWNNTFSYKGFDFSFLFQFNIGNEIFNNSRAIYENLGWSRIGTGFPLPDGNNYAGARNRWRQPGDITDIPRASLESGNWQQYSTRWLEDGSFVRLKNLNIGYRLPQEVVSKLGLQKFRVFVQGQNLLTFTDYTGLDPEVSRSARDPRLAGSDFGTLPQARTITLGFNIGL</sequence>
<dbReference type="InterPro" id="IPR039426">
    <property type="entry name" value="TonB-dep_rcpt-like"/>
</dbReference>
<dbReference type="InterPro" id="IPR023996">
    <property type="entry name" value="TonB-dep_OMP_SusC/RagA"/>
</dbReference>
<evidence type="ECO:0000259" key="11">
    <source>
        <dbReference type="Pfam" id="PF00593"/>
    </source>
</evidence>
<name>A0A2Z4LUH6_9FLAO</name>
<dbReference type="InterPro" id="IPR037066">
    <property type="entry name" value="Plug_dom_sf"/>
</dbReference>
<dbReference type="EMBL" id="CP030104">
    <property type="protein sequence ID" value="AWX45551.1"/>
    <property type="molecule type" value="Genomic_DNA"/>
</dbReference>
<dbReference type="KEGG" id="spon:HME9304_02572"/>
<keyword evidence="7 8" id="KW-0998">Cell outer membrane</keyword>
<dbReference type="Gene3D" id="2.40.170.20">
    <property type="entry name" value="TonB-dependent receptor, beta-barrel domain"/>
    <property type="match status" value="1"/>
</dbReference>
<evidence type="ECO:0000256" key="6">
    <source>
        <dbReference type="ARBA" id="ARBA00023136"/>
    </source>
</evidence>
<evidence type="ECO:0000256" key="2">
    <source>
        <dbReference type="ARBA" id="ARBA00022448"/>
    </source>
</evidence>
<evidence type="ECO:0000256" key="7">
    <source>
        <dbReference type="ARBA" id="ARBA00023237"/>
    </source>
</evidence>
<accession>A0A2Z4LUH6</accession>
<dbReference type="SUPFAM" id="SSF56935">
    <property type="entry name" value="Porins"/>
    <property type="match status" value="1"/>
</dbReference>
<dbReference type="RefSeq" id="WP_112378930.1">
    <property type="nucleotide sequence ID" value="NZ_CP030104.1"/>
</dbReference>
<dbReference type="Gene3D" id="2.60.40.1120">
    <property type="entry name" value="Carboxypeptidase-like, regulatory domain"/>
    <property type="match status" value="1"/>
</dbReference>
<keyword evidence="2 8" id="KW-0813">Transport</keyword>
<dbReference type="FunFam" id="2.60.40.1120:FF:000003">
    <property type="entry name" value="Outer membrane protein Omp121"/>
    <property type="match status" value="1"/>
</dbReference>
<evidence type="ECO:0000256" key="4">
    <source>
        <dbReference type="ARBA" id="ARBA00022692"/>
    </source>
</evidence>
<feature type="domain" description="TonB-dependent receptor plug" evidence="12">
    <location>
        <begin position="114"/>
        <end position="235"/>
    </location>
</feature>
<dbReference type="InterPro" id="IPR012910">
    <property type="entry name" value="Plug_dom"/>
</dbReference>
<dbReference type="NCBIfam" id="TIGR04057">
    <property type="entry name" value="SusC_RagA_signa"/>
    <property type="match status" value="1"/>
</dbReference>
<keyword evidence="4 8" id="KW-0812">Transmembrane</keyword>
<dbReference type="PROSITE" id="PS52016">
    <property type="entry name" value="TONB_DEPENDENT_REC_3"/>
    <property type="match status" value="1"/>
</dbReference>
<gene>
    <name evidence="13" type="ORF">HME9304_02572</name>
</gene>